<protein>
    <submittedName>
        <fullName evidence="2">Uncharacterized protein</fullName>
    </submittedName>
</protein>
<dbReference type="EMBL" id="MT141802">
    <property type="protein sequence ID" value="QJA70547.1"/>
    <property type="molecule type" value="Genomic_DNA"/>
</dbReference>
<evidence type="ECO:0000256" key="1">
    <source>
        <dbReference type="SAM" id="Phobius"/>
    </source>
</evidence>
<sequence length="67" mass="7549">MDKLIIGAIFILFTGHTILIMLFTSYVYRQALKNEPILPALTELIKSISKPGKTEDETPQTDLDVEL</sequence>
<accession>A0A6M3JNY9</accession>
<evidence type="ECO:0000313" key="2">
    <source>
        <dbReference type="EMBL" id="QJA70547.1"/>
    </source>
</evidence>
<keyword evidence="1" id="KW-0812">Transmembrane</keyword>
<keyword evidence="1" id="KW-0472">Membrane</keyword>
<name>A0A6M3JNY9_9ZZZZ</name>
<dbReference type="AlphaFoldDB" id="A0A6M3JNY9"/>
<keyword evidence="1" id="KW-1133">Transmembrane helix</keyword>
<reference evidence="2" key="1">
    <citation type="submission" date="2020-03" db="EMBL/GenBank/DDBJ databases">
        <title>The deep terrestrial virosphere.</title>
        <authorList>
            <person name="Holmfeldt K."/>
            <person name="Nilsson E."/>
            <person name="Simone D."/>
            <person name="Lopez-Fernandez M."/>
            <person name="Wu X."/>
            <person name="de Brujin I."/>
            <person name="Lundin D."/>
            <person name="Andersson A."/>
            <person name="Bertilsson S."/>
            <person name="Dopson M."/>
        </authorList>
    </citation>
    <scope>NUCLEOTIDE SEQUENCE</scope>
    <source>
        <strain evidence="2">MM415A03677</strain>
    </source>
</reference>
<feature type="transmembrane region" description="Helical" evidence="1">
    <location>
        <begin position="6"/>
        <end position="28"/>
    </location>
</feature>
<proteinExistence type="predicted"/>
<organism evidence="2">
    <name type="scientific">viral metagenome</name>
    <dbReference type="NCBI Taxonomy" id="1070528"/>
    <lineage>
        <taxon>unclassified sequences</taxon>
        <taxon>metagenomes</taxon>
        <taxon>organismal metagenomes</taxon>
    </lineage>
</organism>
<gene>
    <name evidence="2" type="ORF">MM415A03677_0003</name>
</gene>